<dbReference type="SUPFAM" id="SSF53756">
    <property type="entry name" value="UDP-Glycosyltransferase/glycogen phosphorylase"/>
    <property type="match status" value="1"/>
</dbReference>
<proteinExistence type="predicted"/>
<dbReference type="RefSeq" id="WP_133795557.1">
    <property type="nucleotide sequence ID" value="NZ_SOCA01000003.1"/>
</dbReference>
<evidence type="ECO:0000256" key="2">
    <source>
        <dbReference type="ARBA" id="ARBA00022679"/>
    </source>
</evidence>
<keyword evidence="2 3" id="KW-0808">Transferase</keyword>
<gene>
    <name evidence="3" type="ORF">EI77_02524</name>
</gene>
<name>A0A4R7RZJ8_9BACT</name>
<dbReference type="OrthoDB" id="193659at2"/>
<dbReference type="EMBL" id="SOCA01000003">
    <property type="protein sequence ID" value="TDU71400.1"/>
    <property type="molecule type" value="Genomic_DNA"/>
</dbReference>
<sequence length="370" mass="41200">MKIAVISNVCGCSWAGSEEVWYRMALAALAGGDEVTACLHRDLHSGNPLELFRAREGRVLAWRRGRVARMEMIFQTFRPNFSDEKLGMPDLVLLSCGSLPAITHVPGLMGYLRGTATRFAVLCLFNAEALHISPSERNDVAWLLENAKSSIFVAAQNRSLAVRQFGVNLDNAAVLHGPLRELFDQPVPMPGEADEIVFSCVARLDILWKAQDILLEVLGSELWKNRTWKLRIYGAGADESHVRHLVKMYGLQERVSFEGYANNMREIWKTSHVMVLPSRGEGTPLATLEAMMCGRPVVTTDVGGNREVLEEGISGWIAEAATPYSFGKAMDRAWQDRARWVEMGRRAHDKALEIAKLEPSLKLLGILKSI</sequence>
<protein>
    <submittedName>
        <fullName evidence="3">Glycosyltransferase involved in cell wall biosynthesis</fullName>
    </submittedName>
</protein>
<dbReference type="PANTHER" id="PTHR12526:SF510">
    <property type="entry name" value="D-INOSITOL 3-PHOSPHATE GLYCOSYLTRANSFERASE"/>
    <property type="match status" value="1"/>
</dbReference>
<dbReference type="CDD" id="cd03801">
    <property type="entry name" value="GT4_PimA-like"/>
    <property type="match status" value="1"/>
</dbReference>
<dbReference type="GO" id="GO:0016757">
    <property type="term" value="F:glycosyltransferase activity"/>
    <property type="evidence" value="ECO:0007669"/>
    <property type="project" value="UniProtKB-KW"/>
</dbReference>
<reference evidence="3 4" key="1">
    <citation type="submission" date="2019-03" db="EMBL/GenBank/DDBJ databases">
        <title>Genomic Encyclopedia of Archaeal and Bacterial Type Strains, Phase II (KMG-II): from individual species to whole genera.</title>
        <authorList>
            <person name="Goeker M."/>
        </authorList>
    </citation>
    <scope>NUCLEOTIDE SEQUENCE [LARGE SCALE GENOMIC DNA]</scope>
    <source>
        <strain evidence="3 4">ATCC 25309</strain>
    </source>
</reference>
<evidence type="ECO:0000313" key="3">
    <source>
        <dbReference type="EMBL" id="TDU71400.1"/>
    </source>
</evidence>
<comment type="caution">
    <text evidence="3">The sequence shown here is derived from an EMBL/GenBank/DDBJ whole genome shotgun (WGS) entry which is preliminary data.</text>
</comment>
<dbReference type="Gene3D" id="3.40.50.2000">
    <property type="entry name" value="Glycogen Phosphorylase B"/>
    <property type="match status" value="1"/>
</dbReference>
<keyword evidence="1" id="KW-0328">Glycosyltransferase</keyword>
<dbReference type="PANTHER" id="PTHR12526">
    <property type="entry name" value="GLYCOSYLTRANSFERASE"/>
    <property type="match status" value="1"/>
</dbReference>
<evidence type="ECO:0000256" key="1">
    <source>
        <dbReference type="ARBA" id="ARBA00022676"/>
    </source>
</evidence>
<dbReference type="AlphaFoldDB" id="A0A4R7RZJ8"/>
<organism evidence="3 4">
    <name type="scientific">Prosthecobacter fusiformis</name>
    <dbReference type="NCBI Taxonomy" id="48464"/>
    <lineage>
        <taxon>Bacteria</taxon>
        <taxon>Pseudomonadati</taxon>
        <taxon>Verrucomicrobiota</taxon>
        <taxon>Verrucomicrobiia</taxon>
        <taxon>Verrucomicrobiales</taxon>
        <taxon>Verrucomicrobiaceae</taxon>
        <taxon>Prosthecobacter</taxon>
    </lineage>
</organism>
<dbReference type="Proteomes" id="UP000295662">
    <property type="component" value="Unassembled WGS sequence"/>
</dbReference>
<dbReference type="Pfam" id="PF13692">
    <property type="entry name" value="Glyco_trans_1_4"/>
    <property type="match status" value="1"/>
</dbReference>
<evidence type="ECO:0000313" key="4">
    <source>
        <dbReference type="Proteomes" id="UP000295662"/>
    </source>
</evidence>
<keyword evidence="4" id="KW-1185">Reference proteome</keyword>
<accession>A0A4R7RZJ8</accession>